<comment type="similarity">
    <text evidence="1">Belongs to the bacterial solute-binding protein 1 family.</text>
</comment>
<reference evidence="8 11" key="3">
    <citation type="journal article" date="2019" name="Nat. Med.">
        <title>A library of human gut bacterial isolates paired with longitudinal multiomics data enables mechanistic microbiome research.</title>
        <authorList>
            <person name="Poyet M."/>
            <person name="Groussin M."/>
            <person name="Gibbons S.M."/>
            <person name="Avila-Pacheco J."/>
            <person name="Jiang X."/>
            <person name="Kearney S.M."/>
            <person name="Perrotta A.R."/>
            <person name="Berdy B."/>
            <person name="Zhao S."/>
            <person name="Lieberman T.D."/>
            <person name="Swanson P.K."/>
            <person name="Smith M."/>
            <person name="Roesemann S."/>
            <person name="Alexander J.E."/>
            <person name="Rich S.A."/>
            <person name="Livny J."/>
            <person name="Vlamakis H."/>
            <person name="Clish C."/>
            <person name="Bullock K."/>
            <person name="Deik A."/>
            <person name="Scott J."/>
            <person name="Pierce K.A."/>
            <person name="Xavier R.J."/>
            <person name="Alm E.J."/>
        </authorList>
    </citation>
    <scope>NUCLEOTIDE SEQUENCE [LARGE SCALE GENOMIC DNA]</scope>
    <source>
        <strain evidence="8 11">BIOML-A1</strain>
    </source>
</reference>
<dbReference type="GO" id="GO:0042956">
    <property type="term" value="P:maltodextrin transmembrane transport"/>
    <property type="evidence" value="ECO:0007669"/>
    <property type="project" value="TreeGrafter"/>
</dbReference>
<keyword evidence="2" id="KW-0813">Transport</keyword>
<dbReference type="SUPFAM" id="SSF53850">
    <property type="entry name" value="Periplasmic binding protein-like II"/>
    <property type="match status" value="1"/>
</dbReference>
<dbReference type="InterPro" id="IPR006059">
    <property type="entry name" value="SBP"/>
</dbReference>
<dbReference type="AlphaFoldDB" id="A0A0M6WJK5"/>
<dbReference type="PROSITE" id="PS51257">
    <property type="entry name" value="PROKAR_LIPOPROTEIN"/>
    <property type="match status" value="1"/>
</dbReference>
<proteinExistence type="inferred from homology"/>
<accession>A0A0M6WJK5</accession>
<feature type="signal peptide" evidence="5">
    <location>
        <begin position="1"/>
        <end position="22"/>
    </location>
</feature>
<evidence type="ECO:0000313" key="11">
    <source>
        <dbReference type="Proteomes" id="UP000446657"/>
    </source>
</evidence>
<dbReference type="STRING" id="301302.ERS852420_03198"/>
<feature type="compositionally biased region" description="Low complexity" evidence="4">
    <location>
        <begin position="34"/>
        <end position="47"/>
    </location>
</feature>
<dbReference type="RefSeq" id="WP_022044911.1">
    <property type="nucleotide sequence ID" value="NZ_CP173697.1"/>
</dbReference>
<reference evidence="6" key="1">
    <citation type="submission" date="2015-05" db="EMBL/GenBank/DDBJ databases">
        <authorList>
            <person name="Wang D.B."/>
            <person name="Wang M."/>
        </authorList>
    </citation>
    <scope>NUCLEOTIDE SEQUENCE [LARGE SCALE GENOMIC DNA]</scope>
    <source>
        <strain evidence="6">M72</strain>
    </source>
</reference>
<reference evidence="9" key="2">
    <citation type="submission" date="2015-05" db="EMBL/GenBank/DDBJ databases">
        <authorList>
            <consortium name="Pathogen Informatics"/>
        </authorList>
    </citation>
    <scope>NUCLEOTIDE SEQUENCE [LARGE SCALE GENOMIC DNA]</scope>
    <source>
        <strain evidence="7 10">2789STDY5608863</strain>
        <strain evidence="9">M72</strain>
    </source>
</reference>
<sequence>MKKKMITALLASAMVLSLVACGGGGTDSNGGGDTSSSGSGTSSSSDSNKLTVWAWDQNFNIKAIETAAEQYKKDHPDFELEVVETSSDDCQTKLTTAANAGDYSTLPDIVLMQDNSYQKFLKSYPDAFTDLTDMGINWDDFGKLKQSYSMVDDKHYGVPFDNGAVIACYRTDILKEAGYTIDDLTDITWSEFAKIGKDVHDKTGKYLLTSEGTGGDTMMMMIQSCGANFVNENGDAYIVGNDIAEKCVDIYTELVQNDVVKLVNNWDEYVSTITNGEAAGVVNGNWITATIASTEDQKGQWAITTMPSVDGVDSATHYANNGGSSWYVTANCQNKDLAEDFLKSTFGSSTDFYDAILPQTGAIACYLPAGESDVYNEPNEFFNDQPIYSTIVEYSSHIPEFTKTPYHYEARECINTAVVNIVNGTAKADALQEAQDTLQFKMTE</sequence>
<protein>
    <submittedName>
        <fullName evidence="6">Extracellular solute-binding protein</fullName>
    </submittedName>
    <submittedName>
        <fullName evidence="7">Lactose-binding protein</fullName>
    </submittedName>
</protein>
<dbReference type="EMBL" id="WNAL01000023">
    <property type="protein sequence ID" value="MTR82309.1"/>
    <property type="molecule type" value="Genomic_DNA"/>
</dbReference>
<name>A0A0M6WJK5_9FIRM</name>
<evidence type="ECO:0000313" key="10">
    <source>
        <dbReference type="Proteomes" id="UP000095495"/>
    </source>
</evidence>
<evidence type="ECO:0000313" key="6">
    <source>
        <dbReference type="EMBL" id="CRL37016.1"/>
    </source>
</evidence>
<dbReference type="EMBL" id="CYXV01000017">
    <property type="protein sequence ID" value="CUN17260.1"/>
    <property type="molecule type" value="Genomic_DNA"/>
</dbReference>
<dbReference type="GeneID" id="99748025"/>
<dbReference type="Proteomes" id="UP000095495">
    <property type="component" value="Unassembled WGS sequence"/>
</dbReference>
<dbReference type="EMBL" id="CVRR01000015">
    <property type="protein sequence ID" value="CRL37016.1"/>
    <property type="molecule type" value="Genomic_DNA"/>
</dbReference>
<evidence type="ECO:0000256" key="1">
    <source>
        <dbReference type="ARBA" id="ARBA00008520"/>
    </source>
</evidence>
<dbReference type="GO" id="GO:0055052">
    <property type="term" value="C:ATP-binding cassette (ABC) transporter complex, substrate-binding subunit-containing"/>
    <property type="evidence" value="ECO:0007669"/>
    <property type="project" value="TreeGrafter"/>
</dbReference>
<evidence type="ECO:0000313" key="7">
    <source>
        <dbReference type="EMBL" id="CUN17260.1"/>
    </source>
</evidence>
<evidence type="ECO:0000256" key="2">
    <source>
        <dbReference type="ARBA" id="ARBA00022448"/>
    </source>
</evidence>
<feature type="region of interest" description="Disordered" evidence="4">
    <location>
        <begin position="27"/>
        <end position="47"/>
    </location>
</feature>
<evidence type="ECO:0000256" key="4">
    <source>
        <dbReference type="SAM" id="MobiDB-lite"/>
    </source>
</evidence>
<dbReference type="OrthoDB" id="9768630at2"/>
<evidence type="ECO:0000256" key="3">
    <source>
        <dbReference type="ARBA" id="ARBA00022729"/>
    </source>
</evidence>
<dbReference type="Proteomes" id="UP000049979">
    <property type="component" value="Unassembled WGS sequence"/>
</dbReference>
<evidence type="ECO:0000256" key="5">
    <source>
        <dbReference type="SAM" id="SignalP"/>
    </source>
</evidence>
<feature type="chain" id="PRO_5041862535" evidence="5">
    <location>
        <begin position="23"/>
        <end position="444"/>
    </location>
</feature>
<dbReference type="GO" id="GO:1901982">
    <property type="term" value="F:maltose binding"/>
    <property type="evidence" value="ECO:0007669"/>
    <property type="project" value="TreeGrafter"/>
</dbReference>
<dbReference type="GO" id="GO:0015768">
    <property type="term" value="P:maltose transport"/>
    <property type="evidence" value="ECO:0007669"/>
    <property type="project" value="TreeGrafter"/>
</dbReference>
<gene>
    <name evidence="7" type="primary">lacE_2</name>
    <name evidence="7" type="ORF">ERS852420_03198</name>
    <name evidence="8" type="ORF">GMD30_11545</name>
    <name evidence="6" type="ORF">M72_27621</name>
</gene>
<keyword evidence="9" id="KW-1185">Reference proteome</keyword>
<dbReference type="Gene3D" id="3.40.190.10">
    <property type="entry name" value="Periplasmic binding protein-like II"/>
    <property type="match status" value="1"/>
</dbReference>
<evidence type="ECO:0000313" key="9">
    <source>
        <dbReference type="Proteomes" id="UP000049979"/>
    </source>
</evidence>
<dbReference type="PANTHER" id="PTHR30061">
    <property type="entry name" value="MALTOSE-BINDING PERIPLASMIC PROTEIN"/>
    <property type="match status" value="1"/>
</dbReference>
<organism evidence="6 9">
    <name type="scientific">Roseburia faecis</name>
    <dbReference type="NCBI Taxonomy" id="301302"/>
    <lineage>
        <taxon>Bacteria</taxon>
        <taxon>Bacillati</taxon>
        <taxon>Bacillota</taxon>
        <taxon>Clostridia</taxon>
        <taxon>Lachnospirales</taxon>
        <taxon>Lachnospiraceae</taxon>
        <taxon>Roseburia</taxon>
    </lineage>
</organism>
<dbReference type="PANTHER" id="PTHR30061:SF50">
    <property type="entry name" value="MALTOSE_MALTODEXTRIN-BINDING PERIPLASMIC PROTEIN"/>
    <property type="match status" value="1"/>
</dbReference>
<evidence type="ECO:0000313" key="8">
    <source>
        <dbReference type="EMBL" id="MTR82309.1"/>
    </source>
</evidence>
<dbReference type="Pfam" id="PF13416">
    <property type="entry name" value="SBP_bac_8"/>
    <property type="match status" value="1"/>
</dbReference>
<dbReference type="Proteomes" id="UP000446657">
    <property type="component" value="Unassembled WGS sequence"/>
</dbReference>
<keyword evidence="3 5" id="KW-0732">Signal</keyword>